<keyword evidence="1" id="KW-0732">Signal</keyword>
<dbReference type="Proteomes" id="UP000829194">
    <property type="component" value="Chromosome"/>
</dbReference>
<keyword evidence="3" id="KW-1185">Reference proteome</keyword>
<organism evidence="2 3">
    <name type="scientific">Lysobacter gummosus</name>
    <dbReference type="NCBI Taxonomy" id="262324"/>
    <lineage>
        <taxon>Bacteria</taxon>
        <taxon>Pseudomonadati</taxon>
        <taxon>Pseudomonadota</taxon>
        <taxon>Gammaproteobacteria</taxon>
        <taxon>Lysobacterales</taxon>
        <taxon>Lysobacteraceae</taxon>
        <taxon>Lysobacter</taxon>
    </lineage>
</organism>
<evidence type="ECO:0008006" key="4">
    <source>
        <dbReference type="Google" id="ProtNLM"/>
    </source>
</evidence>
<dbReference type="RefSeq" id="WP_148649137.1">
    <property type="nucleotide sequence ID" value="NZ_CP011131.1"/>
</dbReference>
<gene>
    <name evidence="2" type="ORF">MOV92_24710</name>
</gene>
<protein>
    <recommendedName>
        <fullName evidence="4">Secreted protein</fullName>
    </recommendedName>
</protein>
<evidence type="ECO:0000313" key="2">
    <source>
        <dbReference type="EMBL" id="UNP29615.1"/>
    </source>
</evidence>
<dbReference type="EMBL" id="CP093547">
    <property type="protein sequence ID" value="UNP29615.1"/>
    <property type="molecule type" value="Genomic_DNA"/>
</dbReference>
<evidence type="ECO:0000256" key="1">
    <source>
        <dbReference type="SAM" id="SignalP"/>
    </source>
</evidence>
<proteinExistence type="predicted"/>
<feature type="signal peptide" evidence="1">
    <location>
        <begin position="1"/>
        <end position="23"/>
    </location>
</feature>
<reference evidence="2 3" key="1">
    <citation type="submission" date="2022-03" db="EMBL/GenBank/DDBJ databases">
        <title>Complete genome sequence of Lysobacter capsici VKM B-2533 and Lysobacter gummosus 10.1.1, promising sources of lytic agents.</title>
        <authorList>
            <person name="Tarlachkov S.V."/>
            <person name="Kudryakova I.V."/>
            <person name="Afoshin A.S."/>
            <person name="Leontyevskaya E.A."/>
            <person name="Leontyevskaya N.V."/>
        </authorList>
    </citation>
    <scope>NUCLEOTIDE SEQUENCE [LARGE SCALE GENOMIC DNA]</scope>
    <source>
        <strain evidence="2 3">10.1.1</strain>
    </source>
</reference>
<feature type="chain" id="PRO_5046957752" description="Secreted protein" evidence="1">
    <location>
        <begin position="24"/>
        <end position="91"/>
    </location>
</feature>
<sequence length="91" mass="10314">MNKRWVSAAAFLISAAFSGAVFADQYRYEVIGEGIGHDRNEAYEAASYDASRKCYLSWGRSTQEQTILIEEQQPDTGYWYVKLTEGCISED</sequence>
<name>A0ABY3XED5_9GAMM</name>
<evidence type="ECO:0000313" key="3">
    <source>
        <dbReference type="Proteomes" id="UP000829194"/>
    </source>
</evidence>
<accession>A0ABY3XED5</accession>